<feature type="transmembrane region" description="Helical" evidence="8">
    <location>
        <begin position="31"/>
        <end position="57"/>
    </location>
</feature>
<dbReference type="Pfam" id="PF00001">
    <property type="entry name" value="7tm_1"/>
    <property type="match status" value="1"/>
</dbReference>
<keyword evidence="5 8" id="KW-0472">Membrane</keyword>
<dbReference type="PANTHER" id="PTHR24235:SF12">
    <property type="entry name" value="G-PROTEIN COUPLED RECEPTORS FAMILY 1 PROFILE DOMAIN-CONTAINING PROTEIN"/>
    <property type="match status" value="1"/>
</dbReference>
<dbReference type="AlphaFoldDB" id="A0A177B1U5"/>
<evidence type="ECO:0000256" key="6">
    <source>
        <dbReference type="ARBA" id="ARBA00023170"/>
    </source>
</evidence>
<evidence type="ECO:0000256" key="1">
    <source>
        <dbReference type="ARBA" id="ARBA00004141"/>
    </source>
</evidence>
<dbReference type="GO" id="GO:0004930">
    <property type="term" value="F:G protein-coupled receptor activity"/>
    <property type="evidence" value="ECO:0007669"/>
    <property type="project" value="UniProtKB-KW"/>
</dbReference>
<keyword evidence="4" id="KW-0297">G-protein coupled receptor</keyword>
<keyword evidence="7" id="KW-0807">Transducer</keyword>
<name>A0A177B1U5_9BILA</name>
<evidence type="ECO:0000256" key="4">
    <source>
        <dbReference type="ARBA" id="ARBA00023040"/>
    </source>
</evidence>
<evidence type="ECO:0000256" key="3">
    <source>
        <dbReference type="ARBA" id="ARBA00022989"/>
    </source>
</evidence>
<gene>
    <name evidence="10" type="ORF">A3Q56_04557</name>
</gene>
<dbReference type="PROSITE" id="PS50262">
    <property type="entry name" value="G_PROTEIN_RECEP_F1_2"/>
    <property type="match status" value="1"/>
</dbReference>
<organism evidence="10 11">
    <name type="scientific">Intoshia linei</name>
    <dbReference type="NCBI Taxonomy" id="1819745"/>
    <lineage>
        <taxon>Eukaryota</taxon>
        <taxon>Metazoa</taxon>
        <taxon>Spiralia</taxon>
        <taxon>Lophotrochozoa</taxon>
        <taxon>Mesozoa</taxon>
        <taxon>Orthonectida</taxon>
        <taxon>Rhopaluridae</taxon>
        <taxon>Intoshia</taxon>
    </lineage>
</organism>
<dbReference type="InterPro" id="IPR000276">
    <property type="entry name" value="GPCR_Rhodpsn"/>
</dbReference>
<feature type="transmembrane region" description="Helical" evidence="8">
    <location>
        <begin position="69"/>
        <end position="93"/>
    </location>
</feature>
<dbReference type="EMBL" id="LWCA01000594">
    <property type="protein sequence ID" value="OAF67702.1"/>
    <property type="molecule type" value="Genomic_DNA"/>
</dbReference>
<accession>A0A177B1U5</accession>
<sequence length="106" mass="12284">MPNNSSLSLEETIVLFYQNHNEYYVMSNSQIIIIITIFGIISIIGCIENIYTLYIILSRKKLRIIRNIFIANLAFTDLIICVIVEPLNVYQIIVNEWKLGAIMCRV</sequence>
<dbReference type="GO" id="GO:0016020">
    <property type="term" value="C:membrane"/>
    <property type="evidence" value="ECO:0007669"/>
    <property type="project" value="UniProtKB-SubCell"/>
</dbReference>
<dbReference type="SUPFAM" id="SSF81321">
    <property type="entry name" value="Family A G protein-coupled receptor-like"/>
    <property type="match status" value="1"/>
</dbReference>
<dbReference type="Gene3D" id="1.20.1070.10">
    <property type="entry name" value="Rhodopsin 7-helix transmembrane proteins"/>
    <property type="match status" value="1"/>
</dbReference>
<keyword evidence="2 8" id="KW-0812">Transmembrane</keyword>
<dbReference type="OrthoDB" id="9046662at2759"/>
<proteinExistence type="predicted"/>
<evidence type="ECO:0000313" key="10">
    <source>
        <dbReference type="EMBL" id="OAF67702.1"/>
    </source>
</evidence>
<comment type="caution">
    <text evidence="10">The sequence shown here is derived from an EMBL/GenBank/DDBJ whole genome shotgun (WGS) entry which is preliminary data.</text>
</comment>
<protein>
    <recommendedName>
        <fullName evidence="9">G-protein coupled receptors family 1 profile domain-containing protein</fullName>
    </recommendedName>
</protein>
<keyword evidence="6" id="KW-0675">Receptor</keyword>
<evidence type="ECO:0000256" key="5">
    <source>
        <dbReference type="ARBA" id="ARBA00023136"/>
    </source>
</evidence>
<keyword evidence="3 8" id="KW-1133">Transmembrane helix</keyword>
<evidence type="ECO:0000256" key="7">
    <source>
        <dbReference type="ARBA" id="ARBA00023224"/>
    </source>
</evidence>
<evidence type="ECO:0000313" key="11">
    <source>
        <dbReference type="Proteomes" id="UP000078046"/>
    </source>
</evidence>
<evidence type="ECO:0000256" key="2">
    <source>
        <dbReference type="ARBA" id="ARBA00022692"/>
    </source>
</evidence>
<dbReference type="PANTHER" id="PTHR24235">
    <property type="entry name" value="NEUROPEPTIDE Y RECEPTOR"/>
    <property type="match status" value="1"/>
</dbReference>
<comment type="subcellular location">
    <subcellularLocation>
        <location evidence="1">Membrane</location>
        <topology evidence="1">Multi-pass membrane protein</topology>
    </subcellularLocation>
</comment>
<keyword evidence="11" id="KW-1185">Reference proteome</keyword>
<dbReference type="InterPro" id="IPR017452">
    <property type="entry name" value="GPCR_Rhodpsn_7TM"/>
</dbReference>
<evidence type="ECO:0000259" key="9">
    <source>
        <dbReference type="PROSITE" id="PS50262"/>
    </source>
</evidence>
<dbReference type="PRINTS" id="PR00237">
    <property type="entry name" value="GPCRRHODOPSN"/>
</dbReference>
<reference evidence="10 11" key="1">
    <citation type="submission" date="2016-04" db="EMBL/GenBank/DDBJ databases">
        <title>The genome of Intoshia linei affirms orthonectids as highly simplified spiralians.</title>
        <authorList>
            <person name="Mikhailov K.V."/>
            <person name="Slusarev G.S."/>
            <person name="Nikitin M.A."/>
            <person name="Logacheva M.D."/>
            <person name="Penin A."/>
            <person name="Aleoshin V."/>
            <person name="Panchin Y.V."/>
        </authorList>
    </citation>
    <scope>NUCLEOTIDE SEQUENCE [LARGE SCALE GENOMIC DNA]</scope>
    <source>
        <strain evidence="10">Intl2013</strain>
        <tissue evidence="10">Whole animal</tissue>
    </source>
</reference>
<dbReference type="Proteomes" id="UP000078046">
    <property type="component" value="Unassembled WGS sequence"/>
</dbReference>
<feature type="domain" description="G-protein coupled receptors family 1 profile" evidence="9">
    <location>
        <begin position="48"/>
        <end position="106"/>
    </location>
</feature>
<evidence type="ECO:0000256" key="8">
    <source>
        <dbReference type="SAM" id="Phobius"/>
    </source>
</evidence>